<gene>
    <name evidence="2" type="ORF">IAA42_08425</name>
</gene>
<comment type="caution">
    <text evidence="2">The sequence shown here is derived from an EMBL/GenBank/DDBJ whole genome shotgun (WGS) entry which is preliminary data.</text>
</comment>
<protein>
    <submittedName>
        <fullName evidence="2">DJ-1/PfpI family protein</fullName>
    </submittedName>
</protein>
<name>A0A9D1ZCZ6_9ACTN</name>
<dbReference type="Pfam" id="PF01965">
    <property type="entry name" value="DJ-1_PfpI"/>
    <property type="match status" value="1"/>
</dbReference>
<dbReference type="SUPFAM" id="SSF52317">
    <property type="entry name" value="Class I glutamine amidotransferase-like"/>
    <property type="match status" value="1"/>
</dbReference>
<accession>A0A9D1ZCZ6</accession>
<evidence type="ECO:0000259" key="1">
    <source>
        <dbReference type="Pfam" id="PF01965"/>
    </source>
</evidence>
<proteinExistence type="predicted"/>
<reference evidence="2" key="2">
    <citation type="submission" date="2021-04" db="EMBL/GenBank/DDBJ databases">
        <authorList>
            <person name="Gilroy R."/>
        </authorList>
    </citation>
    <scope>NUCLEOTIDE SEQUENCE</scope>
    <source>
        <strain evidence="2">ChiHjej10B9-743</strain>
    </source>
</reference>
<dbReference type="EMBL" id="DXCP01000060">
    <property type="protein sequence ID" value="HIY80440.1"/>
    <property type="molecule type" value="Genomic_DNA"/>
</dbReference>
<dbReference type="NCBIfam" id="TIGR01383">
    <property type="entry name" value="not_thiJ"/>
    <property type="match status" value="1"/>
</dbReference>
<organism evidence="2 3">
    <name type="scientific">Candidatus Olsenella excrementavium</name>
    <dbReference type="NCBI Taxonomy" id="2838709"/>
    <lineage>
        <taxon>Bacteria</taxon>
        <taxon>Bacillati</taxon>
        <taxon>Actinomycetota</taxon>
        <taxon>Coriobacteriia</taxon>
        <taxon>Coriobacteriales</taxon>
        <taxon>Atopobiaceae</taxon>
        <taxon>Olsenella</taxon>
    </lineage>
</organism>
<dbReference type="GO" id="GO:0005737">
    <property type="term" value="C:cytoplasm"/>
    <property type="evidence" value="ECO:0007669"/>
    <property type="project" value="TreeGrafter"/>
</dbReference>
<sequence length="193" mass="20255">MFKQASDARVAVFVAPGLEEIEGLTVVDLLYRAGVPCDTVAITPERTVTSSHEVTIVCDRSIADEGFSFDDYDMLVLPGGIPGTPNLRACEPLCEAVCAFAAAGRPVAAICAAPSILAELGLLKGRRATSNPGFQHVLAEHGAELLADEPVVVDGSLITSQGAGTAMLFGLEIVRHFLGDEPVERVRAGVVLR</sequence>
<dbReference type="PANTHER" id="PTHR48094:SF12">
    <property type="entry name" value="PARKINSON DISEASE PROTEIN 7 HOMOLOG"/>
    <property type="match status" value="1"/>
</dbReference>
<reference evidence="2" key="1">
    <citation type="journal article" date="2021" name="PeerJ">
        <title>Extensive microbial diversity within the chicken gut microbiome revealed by metagenomics and culture.</title>
        <authorList>
            <person name="Gilroy R."/>
            <person name="Ravi A."/>
            <person name="Getino M."/>
            <person name="Pursley I."/>
            <person name="Horton D.L."/>
            <person name="Alikhan N.F."/>
            <person name="Baker D."/>
            <person name="Gharbi K."/>
            <person name="Hall N."/>
            <person name="Watson M."/>
            <person name="Adriaenssens E.M."/>
            <person name="Foster-Nyarko E."/>
            <person name="Jarju S."/>
            <person name="Secka A."/>
            <person name="Antonio M."/>
            <person name="Oren A."/>
            <person name="Chaudhuri R.R."/>
            <person name="La Ragione R."/>
            <person name="Hildebrand F."/>
            <person name="Pallen M.J."/>
        </authorList>
    </citation>
    <scope>NUCLEOTIDE SEQUENCE</scope>
    <source>
        <strain evidence="2">ChiHjej10B9-743</strain>
    </source>
</reference>
<dbReference type="InterPro" id="IPR050325">
    <property type="entry name" value="Prot/Nucl_acid_deglycase"/>
</dbReference>
<dbReference type="InterPro" id="IPR002818">
    <property type="entry name" value="DJ-1/PfpI"/>
</dbReference>
<dbReference type="InterPro" id="IPR029062">
    <property type="entry name" value="Class_I_gatase-like"/>
</dbReference>
<dbReference type="Gene3D" id="3.40.50.880">
    <property type="match status" value="1"/>
</dbReference>
<dbReference type="PANTHER" id="PTHR48094">
    <property type="entry name" value="PROTEIN/NUCLEIC ACID DEGLYCASE DJ-1-RELATED"/>
    <property type="match status" value="1"/>
</dbReference>
<evidence type="ECO:0000313" key="2">
    <source>
        <dbReference type="EMBL" id="HIY80440.1"/>
    </source>
</evidence>
<dbReference type="InterPro" id="IPR006287">
    <property type="entry name" value="DJ-1"/>
</dbReference>
<dbReference type="Proteomes" id="UP000824133">
    <property type="component" value="Unassembled WGS sequence"/>
</dbReference>
<feature type="domain" description="DJ-1/PfpI" evidence="1">
    <location>
        <begin position="9"/>
        <end position="175"/>
    </location>
</feature>
<dbReference type="CDD" id="cd03135">
    <property type="entry name" value="GATase1_DJ-1"/>
    <property type="match status" value="1"/>
</dbReference>
<evidence type="ECO:0000313" key="3">
    <source>
        <dbReference type="Proteomes" id="UP000824133"/>
    </source>
</evidence>
<dbReference type="AlphaFoldDB" id="A0A9D1ZCZ6"/>